<reference evidence="1 2" key="1">
    <citation type="submission" date="2019-03" db="EMBL/GenBank/DDBJ databases">
        <title>Genomic Encyclopedia of Type Strains, Phase IV (KMG-IV): sequencing the most valuable type-strain genomes for metagenomic binning, comparative biology and taxonomic classification.</title>
        <authorList>
            <person name="Goeker M."/>
        </authorList>
    </citation>
    <scope>NUCLEOTIDE SEQUENCE [LARGE SCALE GENOMIC DNA]</scope>
    <source>
        <strain evidence="1 2">DSM 29487</strain>
    </source>
</reference>
<name>A0A4R3ZAC8_9FIRM</name>
<evidence type="ECO:0000313" key="1">
    <source>
        <dbReference type="EMBL" id="TCW02096.1"/>
    </source>
</evidence>
<organism evidence="1 2">
    <name type="scientific">Longibaculum muris</name>
    <dbReference type="NCBI Taxonomy" id="1796628"/>
    <lineage>
        <taxon>Bacteria</taxon>
        <taxon>Bacillati</taxon>
        <taxon>Bacillota</taxon>
        <taxon>Erysipelotrichia</taxon>
        <taxon>Erysipelotrichales</taxon>
        <taxon>Coprobacillaceae</taxon>
        <taxon>Longibaculum</taxon>
    </lineage>
</organism>
<sequence>MKKKLVILLSILFLWGCESVPTKTLKQHVTLLFFYIDTCSECKAFKKEAIPYLEKTFGDSLTIDQYDLDDDATAPIYDKVIDSLSDFDESLYGNGPFYAVEGYFAKLGYTSGDEEYLVEDIEKAVLHQELGQELGGLRFLYKES</sequence>
<evidence type="ECO:0008006" key="3">
    <source>
        <dbReference type="Google" id="ProtNLM"/>
    </source>
</evidence>
<keyword evidence="2" id="KW-1185">Reference proteome</keyword>
<dbReference type="EMBL" id="SMCQ01000002">
    <property type="protein sequence ID" value="TCW02096.1"/>
    <property type="molecule type" value="Genomic_DNA"/>
</dbReference>
<dbReference type="Proteomes" id="UP000295515">
    <property type="component" value="Unassembled WGS sequence"/>
</dbReference>
<protein>
    <recommendedName>
        <fullName evidence="3">Thioredoxin-like protein</fullName>
    </recommendedName>
</protein>
<accession>A0A4R3ZAC8</accession>
<dbReference type="AlphaFoldDB" id="A0A4R3ZAC8"/>
<dbReference type="RefSeq" id="WP_132226194.1">
    <property type="nucleotide sequence ID" value="NZ_CAUWFI010000006.1"/>
</dbReference>
<dbReference type="GeneID" id="98914302"/>
<proteinExistence type="predicted"/>
<evidence type="ECO:0000313" key="2">
    <source>
        <dbReference type="Proteomes" id="UP000295515"/>
    </source>
</evidence>
<comment type="caution">
    <text evidence="1">The sequence shown here is derived from an EMBL/GenBank/DDBJ whole genome shotgun (WGS) entry which is preliminary data.</text>
</comment>
<gene>
    <name evidence="1" type="ORF">EDD60_10259</name>
</gene>